<keyword evidence="3" id="KW-1185">Reference proteome</keyword>
<sequence>MAACTSLPSRGPQPSVDGQFEPAVGADRICQLDLLDVEFVSDQVGERL</sequence>
<evidence type="ECO:0000313" key="3">
    <source>
        <dbReference type="Proteomes" id="UP000020681"/>
    </source>
</evidence>
<accession>A0ABN0R1G8</accession>
<evidence type="ECO:0000256" key="1">
    <source>
        <dbReference type="SAM" id="MobiDB-lite"/>
    </source>
</evidence>
<gene>
    <name evidence="2" type="ORF">I551_2459</name>
</gene>
<evidence type="ECO:0000313" key="2">
    <source>
        <dbReference type="EMBL" id="EUA90904.1"/>
    </source>
</evidence>
<feature type="region of interest" description="Disordered" evidence="1">
    <location>
        <begin position="1"/>
        <end position="20"/>
    </location>
</feature>
<keyword evidence="2" id="KW-0436">Ligase</keyword>
<proteinExistence type="predicted"/>
<protein>
    <submittedName>
        <fullName evidence="2">Isoleucyl-tRNA synthetase domain protein</fullName>
        <ecNumber evidence="2">6.1.1.5</ecNumber>
    </submittedName>
</protein>
<dbReference type="GO" id="GO:0004822">
    <property type="term" value="F:isoleucine-tRNA ligase activity"/>
    <property type="evidence" value="ECO:0007669"/>
    <property type="project" value="UniProtKB-EC"/>
</dbReference>
<reference evidence="2 3" key="1">
    <citation type="submission" date="2014-01" db="EMBL/GenBank/DDBJ databases">
        <authorList>
            <person name="Dobos K."/>
            <person name="Lenaerts A."/>
            <person name="Ordway D."/>
            <person name="DeGroote M.A."/>
            <person name="Parker T."/>
            <person name="Sizemore C."/>
            <person name="Tallon L.J."/>
            <person name="Sadzewicz L.K."/>
            <person name="Sengamalay N."/>
            <person name="Fraser C.M."/>
            <person name="Hine E."/>
            <person name="Shefchek K.A."/>
            <person name="Das S.P."/>
            <person name="Tettelin H."/>
        </authorList>
    </citation>
    <scope>NUCLEOTIDE SEQUENCE [LARGE SCALE GENOMIC DNA]</scope>
    <source>
        <strain evidence="2 3">Harvey</strain>
    </source>
</reference>
<name>A0ABN0R1G8_MYCUL</name>
<dbReference type="Proteomes" id="UP000020681">
    <property type="component" value="Unassembled WGS sequence"/>
</dbReference>
<dbReference type="EMBL" id="JAOL01000097">
    <property type="protein sequence ID" value="EUA90904.1"/>
    <property type="molecule type" value="Genomic_DNA"/>
</dbReference>
<comment type="caution">
    <text evidence="2">The sequence shown here is derived from an EMBL/GenBank/DDBJ whole genome shotgun (WGS) entry which is preliminary data.</text>
</comment>
<dbReference type="EC" id="6.1.1.5" evidence="2"/>
<organism evidence="2 3">
    <name type="scientific">Mycobacterium ulcerans str. Harvey</name>
    <dbReference type="NCBI Taxonomy" id="1299332"/>
    <lineage>
        <taxon>Bacteria</taxon>
        <taxon>Bacillati</taxon>
        <taxon>Actinomycetota</taxon>
        <taxon>Actinomycetes</taxon>
        <taxon>Mycobacteriales</taxon>
        <taxon>Mycobacteriaceae</taxon>
        <taxon>Mycobacterium</taxon>
        <taxon>Mycobacterium ulcerans group</taxon>
    </lineage>
</organism>